<accession>A0A521DHF2</accession>
<gene>
    <name evidence="1" type="ORF">SAMN06265218_11041</name>
</gene>
<reference evidence="1 2" key="1">
    <citation type="submission" date="2017-05" db="EMBL/GenBank/DDBJ databases">
        <authorList>
            <person name="Varghese N."/>
            <person name="Submissions S."/>
        </authorList>
    </citation>
    <scope>NUCLEOTIDE SEQUENCE [LARGE SCALE GENOMIC DNA]</scope>
    <source>
        <strain evidence="1 2">DSM 21194</strain>
    </source>
</reference>
<dbReference type="EMBL" id="FXTH01000010">
    <property type="protein sequence ID" value="SMO70561.1"/>
    <property type="molecule type" value="Genomic_DNA"/>
</dbReference>
<sequence length="51" mass="6064">MIRKDTLRCEGNDRRVLPRVRHFHPVTCHTGRSFVRLLFFILGHVIKLHNA</sequence>
<evidence type="ECO:0000313" key="1">
    <source>
        <dbReference type="EMBL" id="SMO70561.1"/>
    </source>
</evidence>
<dbReference type="AlphaFoldDB" id="A0A521DHF2"/>
<name>A0A521DHF2_9BACT</name>
<organism evidence="1 2">
    <name type="scientific">Fodinibius sediminis</name>
    <dbReference type="NCBI Taxonomy" id="1214077"/>
    <lineage>
        <taxon>Bacteria</taxon>
        <taxon>Pseudomonadati</taxon>
        <taxon>Balneolota</taxon>
        <taxon>Balneolia</taxon>
        <taxon>Balneolales</taxon>
        <taxon>Balneolaceae</taxon>
        <taxon>Fodinibius</taxon>
    </lineage>
</organism>
<protein>
    <submittedName>
        <fullName evidence="1">Uncharacterized protein</fullName>
    </submittedName>
</protein>
<keyword evidence="2" id="KW-1185">Reference proteome</keyword>
<dbReference type="Proteomes" id="UP000317593">
    <property type="component" value="Unassembled WGS sequence"/>
</dbReference>
<proteinExistence type="predicted"/>
<evidence type="ECO:0000313" key="2">
    <source>
        <dbReference type="Proteomes" id="UP000317593"/>
    </source>
</evidence>